<dbReference type="Pfam" id="PF01930">
    <property type="entry name" value="Cas_Cas4"/>
    <property type="match status" value="1"/>
</dbReference>
<evidence type="ECO:0000256" key="4">
    <source>
        <dbReference type="ARBA" id="ARBA00020049"/>
    </source>
</evidence>
<keyword evidence="10 13" id="KW-0411">Iron-sulfur</keyword>
<keyword evidence="5 13" id="KW-0540">Nuclease</keyword>
<feature type="domain" description="DUF83" evidence="14">
    <location>
        <begin position="18"/>
        <end position="196"/>
    </location>
</feature>
<dbReference type="InterPro" id="IPR011604">
    <property type="entry name" value="PDDEXK-like_dom_sf"/>
</dbReference>
<evidence type="ECO:0000256" key="2">
    <source>
        <dbReference type="ARBA" id="ARBA00009189"/>
    </source>
</evidence>
<dbReference type="GO" id="GO:0051536">
    <property type="term" value="F:iron-sulfur cluster binding"/>
    <property type="evidence" value="ECO:0007669"/>
    <property type="project" value="UniProtKB-KW"/>
</dbReference>
<comment type="cofactor">
    <cofactor evidence="1">
        <name>[4Fe-4S] cluster</name>
        <dbReference type="ChEBI" id="CHEBI:49883"/>
    </cofactor>
</comment>
<dbReference type="RefSeq" id="WP_245953302.1">
    <property type="nucleotide sequence ID" value="NZ_MUXU01000029.1"/>
</dbReference>
<evidence type="ECO:0000259" key="14">
    <source>
        <dbReference type="Pfam" id="PF01930"/>
    </source>
</evidence>
<evidence type="ECO:0000256" key="12">
    <source>
        <dbReference type="ARBA" id="ARBA00023211"/>
    </source>
</evidence>
<dbReference type="AlphaFoldDB" id="A0A378RDN1"/>
<dbReference type="EMBL" id="UGQE01000004">
    <property type="protein sequence ID" value="STZ14851.1"/>
    <property type="molecule type" value="Genomic_DNA"/>
</dbReference>
<evidence type="ECO:0000256" key="11">
    <source>
        <dbReference type="ARBA" id="ARBA00023118"/>
    </source>
</evidence>
<evidence type="ECO:0000256" key="13">
    <source>
        <dbReference type="RuleBase" id="RU365022"/>
    </source>
</evidence>
<evidence type="ECO:0000256" key="3">
    <source>
        <dbReference type="ARBA" id="ARBA00012768"/>
    </source>
</evidence>
<dbReference type="PANTHER" id="PTHR36531">
    <property type="entry name" value="CRISPR-ASSOCIATED EXONUCLEASE CAS4"/>
    <property type="match status" value="1"/>
</dbReference>
<gene>
    <name evidence="15" type="ORF">NCTC10293_02454</name>
</gene>
<dbReference type="InterPro" id="IPR051827">
    <property type="entry name" value="Cas4_exonuclease"/>
</dbReference>
<dbReference type="PANTHER" id="PTHR36531:SF6">
    <property type="entry name" value="DNA REPLICATION ATP-DEPENDENT HELICASE_NUCLEASE DNA2"/>
    <property type="match status" value="1"/>
</dbReference>
<keyword evidence="9 13" id="KW-0408">Iron</keyword>
<evidence type="ECO:0000256" key="7">
    <source>
        <dbReference type="ARBA" id="ARBA00022801"/>
    </source>
</evidence>
<dbReference type="GO" id="GO:0051607">
    <property type="term" value="P:defense response to virus"/>
    <property type="evidence" value="ECO:0007669"/>
    <property type="project" value="UniProtKB-KW"/>
</dbReference>
<evidence type="ECO:0000256" key="10">
    <source>
        <dbReference type="ARBA" id="ARBA00023014"/>
    </source>
</evidence>
<evidence type="ECO:0000256" key="9">
    <source>
        <dbReference type="ARBA" id="ARBA00023004"/>
    </source>
</evidence>
<evidence type="ECO:0000256" key="8">
    <source>
        <dbReference type="ARBA" id="ARBA00022839"/>
    </source>
</evidence>
<accession>A0A378RDN1</accession>
<keyword evidence="11 13" id="KW-0051">Antiviral defense</keyword>
<keyword evidence="8 13" id="KW-0269">Exonuclease</keyword>
<proteinExistence type="inferred from homology"/>
<evidence type="ECO:0000313" key="16">
    <source>
        <dbReference type="Proteomes" id="UP000255279"/>
    </source>
</evidence>
<sequence length="215" mass="24718">MTQPKPQIGRMDNVLYLSQLQHYIYCPRQFALIELEQVWQDNQFTAEGQILHEKANSGTDEKRGDVKIVRTLPLAQPELNIFGVADVVEYHTNNGETIPYPIEYKRGRPKAHRADEVQLCGQALCLEYMHACHVPEGAIFYGEKKRRHSVVFDETLRELTLNTIRACQDIIVQKITPKAHYSTNKCRNCSLKDICHPKVFSKGAKKWLLARLQDG</sequence>
<dbReference type="Proteomes" id="UP000255279">
    <property type="component" value="Unassembled WGS sequence"/>
</dbReference>
<evidence type="ECO:0000256" key="5">
    <source>
        <dbReference type="ARBA" id="ARBA00022722"/>
    </source>
</evidence>
<evidence type="ECO:0000256" key="6">
    <source>
        <dbReference type="ARBA" id="ARBA00022723"/>
    </source>
</evidence>
<keyword evidence="6 13" id="KW-0479">Metal-binding</keyword>
<dbReference type="EC" id="3.1.12.1" evidence="3 13"/>
<dbReference type="InterPro" id="IPR022765">
    <property type="entry name" value="Dna2/Cas4_DUF83"/>
</dbReference>
<keyword evidence="12 13" id="KW-0464">Manganese</keyword>
<organism evidence="15 16">
    <name type="scientific">Moraxella caviae</name>
    <dbReference type="NCBI Taxonomy" id="34060"/>
    <lineage>
        <taxon>Bacteria</taxon>
        <taxon>Pseudomonadati</taxon>
        <taxon>Pseudomonadota</taxon>
        <taxon>Gammaproteobacteria</taxon>
        <taxon>Moraxellales</taxon>
        <taxon>Moraxellaceae</taxon>
        <taxon>Moraxella</taxon>
    </lineage>
</organism>
<comment type="cofactor">
    <cofactor evidence="13">
        <name>iron-sulfur cluster</name>
        <dbReference type="ChEBI" id="CHEBI:30408"/>
    </cofactor>
</comment>
<comment type="similarity">
    <text evidence="2 13">Belongs to the CRISPR-associated exonuclease Cas4 family.</text>
</comment>
<comment type="function">
    <text evidence="13">CRISPR (clustered regularly interspaced short palindromic repeat) is an adaptive immune system that provides protection against mobile genetic elements (viruses, transposable elements and conjugative plasmids). CRISPR clusters contain sequences complementary to antecedent mobile elements and target invading nucleic acids. CRISPR clusters are transcribed and processed into CRISPR RNA (crRNA).</text>
</comment>
<dbReference type="GO" id="GO:0046872">
    <property type="term" value="F:metal ion binding"/>
    <property type="evidence" value="ECO:0007669"/>
    <property type="project" value="UniProtKB-KW"/>
</dbReference>
<evidence type="ECO:0000313" key="15">
    <source>
        <dbReference type="EMBL" id="STZ14851.1"/>
    </source>
</evidence>
<name>A0A378RDN1_9GAMM</name>
<reference evidence="15 16" key="1">
    <citation type="submission" date="2018-06" db="EMBL/GenBank/DDBJ databases">
        <authorList>
            <consortium name="Pathogen Informatics"/>
            <person name="Doyle S."/>
        </authorList>
    </citation>
    <scope>NUCLEOTIDE SEQUENCE [LARGE SCALE GENOMIC DNA]</scope>
    <source>
        <strain evidence="15 16">NCTC10293</strain>
    </source>
</reference>
<evidence type="ECO:0000256" key="1">
    <source>
        <dbReference type="ARBA" id="ARBA00001966"/>
    </source>
</evidence>
<keyword evidence="7 13" id="KW-0378">Hydrolase</keyword>
<dbReference type="NCBIfam" id="TIGR00372">
    <property type="entry name" value="cas4"/>
    <property type="match status" value="1"/>
</dbReference>
<protein>
    <recommendedName>
        <fullName evidence="4 13">CRISPR-associated exonuclease Cas4</fullName>
        <ecNumber evidence="3 13">3.1.12.1</ecNumber>
    </recommendedName>
</protein>
<dbReference type="InterPro" id="IPR013343">
    <property type="entry name" value="CRISPR-assoc_prot_Cas4"/>
</dbReference>
<comment type="cofactor">
    <cofactor evidence="13">
        <name>Mg(2+)</name>
        <dbReference type="ChEBI" id="CHEBI:18420"/>
    </cofactor>
    <cofactor evidence="13">
        <name>Mn(2+)</name>
        <dbReference type="ChEBI" id="CHEBI:29035"/>
    </cofactor>
    <text evidence="13">Mg(2+) or Mn(2+) required for ssDNA cleavage activity.</text>
</comment>
<dbReference type="Gene3D" id="3.90.320.10">
    <property type="match status" value="1"/>
</dbReference>
<dbReference type="GO" id="GO:0004527">
    <property type="term" value="F:exonuclease activity"/>
    <property type="evidence" value="ECO:0007669"/>
    <property type="project" value="UniProtKB-KW"/>
</dbReference>